<evidence type="ECO:0000313" key="3">
    <source>
        <dbReference type="Proteomes" id="UP001459277"/>
    </source>
</evidence>
<gene>
    <name evidence="2" type="ORF">SO802_006073</name>
</gene>
<evidence type="ECO:0000256" key="1">
    <source>
        <dbReference type="SAM" id="MobiDB-lite"/>
    </source>
</evidence>
<accession>A0AAW2DJW8</accession>
<protein>
    <submittedName>
        <fullName evidence="2">Uncharacterized protein</fullName>
    </submittedName>
</protein>
<dbReference type="EMBL" id="JAZDWU010000002">
    <property type="protein sequence ID" value="KAL0010965.1"/>
    <property type="molecule type" value="Genomic_DNA"/>
</dbReference>
<feature type="compositionally biased region" description="Low complexity" evidence="1">
    <location>
        <begin position="50"/>
        <end position="61"/>
    </location>
</feature>
<sequence length="204" mass="23244">MTGEETEGDLSKLIYDLPEYFMMTWKELMGMTSTVGSNDTRDCKDDSNSNRESNNNEDYNSQYSDDDWGAPLSDREDDDEGPFYEDHFNDGVDYYDEDIEDDAESKPINIDSGVESEEYGLENMLEVAGKEVEESINIDYDDYPFGRPSNWSYITNGSSRSDPCYDKHGRENLELGSFHNSELGSLTPYTGEEDDIHARLATLD</sequence>
<proteinExistence type="predicted"/>
<feature type="compositionally biased region" description="Basic and acidic residues" evidence="1">
    <location>
        <begin position="39"/>
        <end position="49"/>
    </location>
</feature>
<dbReference type="AlphaFoldDB" id="A0AAW2DJW8"/>
<reference evidence="2 3" key="1">
    <citation type="submission" date="2024-01" db="EMBL/GenBank/DDBJ databases">
        <title>A telomere-to-telomere, gap-free genome of sweet tea (Lithocarpus litseifolius).</title>
        <authorList>
            <person name="Zhou J."/>
        </authorList>
    </citation>
    <scope>NUCLEOTIDE SEQUENCE [LARGE SCALE GENOMIC DNA]</scope>
    <source>
        <strain evidence="2">Zhou-2022a</strain>
        <tissue evidence="2">Leaf</tissue>
    </source>
</reference>
<dbReference type="Proteomes" id="UP001459277">
    <property type="component" value="Unassembled WGS sequence"/>
</dbReference>
<organism evidence="2 3">
    <name type="scientific">Lithocarpus litseifolius</name>
    <dbReference type="NCBI Taxonomy" id="425828"/>
    <lineage>
        <taxon>Eukaryota</taxon>
        <taxon>Viridiplantae</taxon>
        <taxon>Streptophyta</taxon>
        <taxon>Embryophyta</taxon>
        <taxon>Tracheophyta</taxon>
        <taxon>Spermatophyta</taxon>
        <taxon>Magnoliopsida</taxon>
        <taxon>eudicotyledons</taxon>
        <taxon>Gunneridae</taxon>
        <taxon>Pentapetalae</taxon>
        <taxon>rosids</taxon>
        <taxon>fabids</taxon>
        <taxon>Fagales</taxon>
        <taxon>Fagaceae</taxon>
        <taxon>Lithocarpus</taxon>
    </lineage>
</organism>
<keyword evidence="3" id="KW-1185">Reference proteome</keyword>
<comment type="caution">
    <text evidence="2">The sequence shown here is derived from an EMBL/GenBank/DDBJ whole genome shotgun (WGS) entry which is preliminary data.</text>
</comment>
<name>A0AAW2DJW8_9ROSI</name>
<evidence type="ECO:0000313" key="2">
    <source>
        <dbReference type="EMBL" id="KAL0010965.1"/>
    </source>
</evidence>
<feature type="region of interest" description="Disordered" evidence="1">
    <location>
        <begin position="35"/>
        <end position="93"/>
    </location>
</feature>